<dbReference type="PROSITE" id="PS50940">
    <property type="entry name" value="CHIT_BIND_II"/>
    <property type="match status" value="1"/>
</dbReference>
<dbReference type="InterPro" id="IPR002557">
    <property type="entry name" value="Chitin-bd_dom"/>
</dbReference>
<feature type="domain" description="Chitin-binding type-2" evidence="2">
    <location>
        <begin position="50"/>
        <end position="102"/>
    </location>
</feature>
<accession>R4WUN4</accession>
<name>R4WUN4_RIPPE</name>
<sequence length="102" mass="11226">PKTTVDPEPTKPKTTPEPQPTQPKTTEDPQPTQPKTTPAPEPTQPPTTPQPLCQEGSKKPNKENCRKYFVCKGGQYVEDACVWPRDFDSVTLSCVWSGAKCA</sequence>
<dbReference type="EMBL" id="AK418516">
    <property type="protein sequence ID" value="BAN21647.1"/>
    <property type="molecule type" value="mRNA"/>
</dbReference>
<dbReference type="GO" id="GO:0005576">
    <property type="term" value="C:extracellular region"/>
    <property type="evidence" value="ECO:0007669"/>
    <property type="project" value="InterPro"/>
</dbReference>
<protein>
    <submittedName>
        <fullName evidence="3">Unkown protein</fullName>
    </submittedName>
</protein>
<evidence type="ECO:0000259" key="2">
    <source>
        <dbReference type="PROSITE" id="PS50940"/>
    </source>
</evidence>
<proteinExistence type="evidence at transcript level"/>
<dbReference type="AlphaFoldDB" id="R4WUN4"/>
<reference evidence="3" key="1">
    <citation type="journal article" date="2013" name="PLoS ONE">
        <title>Gene expression in gut symbiotic organ of stinkbug affected by extracellular bacterial symbiont.</title>
        <authorList>
            <person name="Futahashi R."/>
            <person name="Tanaka K."/>
            <person name="Tanahashi M."/>
            <person name="Nikoh N."/>
            <person name="Kikuchi Y."/>
            <person name="Lee B.L."/>
            <person name="Fukatsu T."/>
        </authorList>
    </citation>
    <scope>NUCLEOTIDE SEQUENCE</scope>
    <source>
        <tissue evidence="3">Midgut</tissue>
    </source>
</reference>
<feature type="non-terminal residue" evidence="3">
    <location>
        <position position="1"/>
    </location>
</feature>
<dbReference type="Gene3D" id="2.170.140.10">
    <property type="entry name" value="Chitin binding domain"/>
    <property type="match status" value="1"/>
</dbReference>
<feature type="region of interest" description="Disordered" evidence="1">
    <location>
        <begin position="1"/>
        <end position="61"/>
    </location>
</feature>
<dbReference type="Pfam" id="PF01607">
    <property type="entry name" value="CBM_14"/>
    <property type="match status" value="1"/>
</dbReference>
<dbReference type="GO" id="GO:0008061">
    <property type="term" value="F:chitin binding"/>
    <property type="evidence" value="ECO:0007669"/>
    <property type="project" value="InterPro"/>
</dbReference>
<feature type="compositionally biased region" description="Pro residues" evidence="1">
    <location>
        <begin position="37"/>
        <end position="49"/>
    </location>
</feature>
<evidence type="ECO:0000256" key="1">
    <source>
        <dbReference type="SAM" id="MobiDB-lite"/>
    </source>
</evidence>
<feature type="compositionally biased region" description="Low complexity" evidence="1">
    <location>
        <begin position="22"/>
        <end position="36"/>
    </location>
</feature>
<dbReference type="SUPFAM" id="SSF57625">
    <property type="entry name" value="Invertebrate chitin-binding proteins"/>
    <property type="match status" value="1"/>
</dbReference>
<evidence type="ECO:0000313" key="3">
    <source>
        <dbReference type="EMBL" id="BAN21647.1"/>
    </source>
</evidence>
<organism evidence="3">
    <name type="scientific">Riptortus pedestris</name>
    <name type="common">Bean bug</name>
    <dbReference type="NCBI Taxonomy" id="329032"/>
    <lineage>
        <taxon>Eukaryota</taxon>
        <taxon>Metazoa</taxon>
        <taxon>Ecdysozoa</taxon>
        <taxon>Arthropoda</taxon>
        <taxon>Hexapoda</taxon>
        <taxon>Insecta</taxon>
        <taxon>Pterygota</taxon>
        <taxon>Neoptera</taxon>
        <taxon>Paraneoptera</taxon>
        <taxon>Hemiptera</taxon>
        <taxon>Heteroptera</taxon>
        <taxon>Panheteroptera</taxon>
        <taxon>Pentatomomorpha</taxon>
        <taxon>Coreoidea</taxon>
        <taxon>Alydidae</taxon>
        <taxon>Riptortus</taxon>
    </lineage>
</organism>
<dbReference type="InterPro" id="IPR036508">
    <property type="entry name" value="Chitin-bd_dom_sf"/>
</dbReference>